<proteinExistence type="predicted"/>
<evidence type="ECO:0000313" key="4">
    <source>
        <dbReference type="EMBL" id="PTQ87509.1"/>
    </source>
</evidence>
<feature type="domain" description="Surface lipoprotein assembly modifier C-terminal" evidence="3">
    <location>
        <begin position="150"/>
        <end position="433"/>
    </location>
</feature>
<accession>A0A2T5IUE8</accession>
<evidence type="ECO:0000256" key="2">
    <source>
        <dbReference type="SAM" id="SignalP"/>
    </source>
</evidence>
<evidence type="ECO:0000313" key="5">
    <source>
        <dbReference type="Proteomes" id="UP000244223"/>
    </source>
</evidence>
<dbReference type="AlphaFoldDB" id="A0A2T5IUE8"/>
<evidence type="ECO:0000256" key="1">
    <source>
        <dbReference type="PROSITE-ProRule" id="PRU00339"/>
    </source>
</evidence>
<evidence type="ECO:0000259" key="3">
    <source>
        <dbReference type="Pfam" id="PF04575"/>
    </source>
</evidence>
<dbReference type="RefSeq" id="WP_107866727.1">
    <property type="nucleotide sequence ID" value="NZ_QAON01000018.1"/>
</dbReference>
<dbReference type="Gene3D" id="1.25.40.10">
    <property type="entry name" value="Tetratricopeptide repeat domain"/>
    <property type="match status" value="1"/>
</dbReference>
<comment type="caution">
    <text evidence="4">The sequence shown here is derived from an EMBL/GenBank/DDBJ whole genome shotgun (WGS) entry which is preliminary data.</text>
</comment>
<dbReference type="EMBL" id="QAON01000018">
    <property type="protein sequence ID" value="PTQ87509.1"/>
    <property type="molecule type" value="Genomic_DNA"/>
</dbReference>
<feature type="signal peptide" evidence="2">
    <location>
        <begin position="1"/>
        <end position="20"/>
    </location>
</feature>
<keyword evidence="5" id="KW-1185">Reference proteome</keyword>
<gene>
    <name evidence="4" type="ORF">C8N29_1184</name>
</gene>
<organism evidence="4 5">
    <name type="scientific">Agitococcus lubricus</name>
    <dbReference type="NCBI Taxonomy" id="1077255"/>
    <lineage>
        <taxon>Bacteria</taxon>
        <taxon>Pseudomonadati</taxon>
        <taxon>Pseudomonadota</taxon>
        <taxon>Gammaproteobacteria</taxon>
        <taxon>Moraxellales</taxon>
        <taxon>Moraxellaceae</taxon>
        <taxon>Agitococcus</taxon>
    </lineage>
</organism>
<protein>
    <submittedName>
        <fullName evidence="4">Uncharacterized protein DUF560</fullName>
    </submittedName>
</protein>
<dbReference type="SUPFAM" id="SSF48452">
    <property type="entry name" value="TPR-like"/>
    <property type="match status" value="1"/>
</dbReference>
<dbReference type="InterPro" id="IPR011990">
    <property type="entry name" value="TPR-like_helical_dom_sf"/>
</dbReference>
<dbReference type="InterPro" id="IPR007655">
    <property type="entry name" value="Slam_C"/>
</dbReference>
<keyword evidence="2" id="KW-0732">Signal</keyword>
<keyword evidence="1" id="KW-0802">TPR repeat</keyword>
<name>A0A2T5IUE8_9GAMM</name>
<reference evidence="4 5" key="1">
    <citation type="submission" date="2018-04" db="EMBL/GenBank/DDBJ databases">
        <title>Genomic Encyclopedia of Archaeal and Bacterial Type Strains, Phase II (KMG-II): from individual species to whole genera.</title>
        <authorList>
            <person name="Goeker M."/>
        </authorList>
    </citation>
    <scope>NUCLEOTIDE SEQUENCE [LARGE SCALE GENOMIC DNA]</scope>
    <source>
        <strain evidence="4 5">DSM 5822</strain>
    </source>
</reference>
<dbReference type="Pfam" id="PF04575">
    <property type="entry name" value="SlipAM"/>
    <property type="match status" value="1"/>
</dbReference>
<dbReference type="Proteomes" id="UP000244223">
    <property type="component" value="Unassembled WGS sequence"/>
</dbReference>
<feature type="chain" id="PRO_5015681154" evidence="2">
    <location>
        <begin position="21"/>
        <end position="437"/>
    </location>
</feature>
<feature type="repeat" description="TPR" evidence="1">
    <location>
        <begin position="54"/>
        <end position="87"/>
    </location>
</feature>
<dbReference type="PROSITE" id="PS50005">
    <property type="entry name" value="TPR"/>
    <property type="match status" value="1"/>
</dbReference>
<sequence length="437" mass="49497">MRPILAVALLGLLSALPVYADSLLTQAENHLQQQQFKEALALLAPVEDDRAGEPAYDYLLGLAYLNLNETTLATFAFERCLATDPNHGPCRVQMARTHFAMREYENGRKELYILQAYNPPAAVQQLIQKYLGADLYALAKPDPTARSQAYLQFGVAYDSNINSATDQRQIALPSLPISLNVNPNSQQQDGLALQGQIAANYLHPLAKTWLAQVNTELHFHDYQDHSEYSYQTLNLDLGLMKKMPRQQWATKVQLQKTWLGGDTYRDVIGGLAQYQFMPNKGTQFTAYTQLSQLNYEVTTRDSQRLSTGVAYAQAFARAYQPVFYSGVYVGQDQTDDDSFDAYSYDFWGIRTGGSLTIAPKLQVNAGLNYEDRQFGDVFPLFQQTREDQELNLNIGMTWQLNEATRVQPNYSLIRNQSTIVLTDYERHIVAVDIRFDF</sequence>
<dbReference type="SUPFAM" id="SSF56935">
    <property type="entry name" value="Porins"/>
    <property type="match status" value="1"/>
</dbReference>
<dbReference type="InterPro" id="IPR019734">
    <property type="entry name" value="TPR_rpt"/>
</dbReference>
<dbReference type="OrthoDB" id="5870696at2"/>